<dbReference type="OrthoDB" id="1723991at2759"/>
<comment type="caution">
    <text evidence="2">The sequence shown here is derived from an EMBL/GenBank/DDBJ whole genome shotgun (WGS) entry which is preliminary data.</text>
</comment>
<dbReference type="AlphaFoldDB" id="A0A9D4UR89"/>
<keyword evidence="3" id="KW-1185">Reference proteome</keyword>
<feature type="region of interest" description="Disordered" evidence="1">
    <location>
        <begin position="1"/>
        <end position="30"/>
    </location>
</feature>
<organism evidence="2 3">
    <name type="scientific">Adiantum capillus-veneris</name>
    <name type="common">Maidenhair fern</name>
    <dbReference type="NCBI Taxonomy" id="13818"/>
    <lineage>
        <taxon>Eukaryota</taxon>
        <taxon>Viridiplantae</taxon>
        <taxon>Streptophyta</taxon>
        <taxon>Embryophyta</taxon>
        <taxon>Tracheophyta</taxon>
        <taxon>Polypodiopsida</taxon>
        <taxon>Polypodiidae</taxon>
        <taxon>Polypodiales</taxon>
        <taxon>Pteridineae</taxon>
        <taxon>Pteridaceae</taxon>
        <taxon>Vittarioideae</taxon>
        <taxon>Adiantum</taxon>
    </lineage>
</organism>
<accession>A0A9D4UR89</accession>
<proteinExistence type="predicted"/>
<feature type="non-terminal residue" evidence="2">
    <location>
        <position position="111"/>
    </location>
</feature>
<protein>
    <submittedName>
        <fullName evidence="2">Uncharacterized protein</fullName>
    </submittedName>
</protein>
<feature type="compositionally biased region" description="Basic and acidic residues" evidence="1">
    <location>
        <begin position="7"/>
        <end position="23"/>
    </location>
</feature>
<name>A0A9D4UR89_ADICA</name>
<sequence length="111" mass="11798">MANMMEKIGDKLHMGGDKKEDPHTVGATHAPHYAALPGYGAAWSKAGRAKLRREQKGGALQVQSTMVDNLQAAMHSVDHMAQGIAAQTTCNARGFCGHKLATGISQVKLCQ</sequence>
<evidence type="ECO:0000313" key="2">
    <source>
        <dbReference type="EMBL" id="KAI5072362.1"/>
    </source>
</evidence>
<reference evidence="2" key="1">
    <citation type="submission" date="2021-01" db="EMBL/GenBank/DDBJ databases">
        <title>Adiantum capillus-veneris genome.</title>
        <authorList>
            <person name="Fang Y."/>
            <person name="Liao Q."/>
        </authorList>
    </citation>
    <scope>NUCLEOTIDE SEQUENCE</scope>
    <source>
        <strain evidence="2">H3</strain>
        <tissue evidence="2">Leaf</tissue>
    </source>
</reference>
<dbReference type="EMBL" id="JABFUD020000012">
    <property type="protein sequence ID" value="KAI5072362.1"/>
    <property type="molecule type" value="Genomic_DNA"/>
</dbReference>
<evidence type="ECO:0000256" key="1">
    <source>
        <dbReference type="SAM" id="MobiDB-lite"/>
    </source>
</evidence>
<dbReference type="Proteomes" id="UP000886520">
    <property type="component" value="Chromosome 12"/>
</dbReference>
<evidence type="ECO:0000313" key="3">
    <source>
        <dbReference type="Proteomes" id="UP000886520"/>
    </source>
</evidence>
<gene>
    <name evidence="2" type="ORF">GOP47_0012468</name>
</gene>